<keyword evidence="2" id="KW-1185">Reference proteome</keyword>
<protein>
    <submittedName>
        <fullName evidence="1">Uncharacterized protein</fullName>
    </submittedName>
</protein>
<gene>
    <name evidence="1" type="ORF">ACIGXA_21660</name>
</gene>
<sequence length="121" mass="12746">MTHPSQNTANGPPDALAAARTAVGGYLDQQVAAGTSGAADQLSRWQVTGTTDDSIAEATAQAAWDQVGDKPSGLYVTGLEDLRKEYARLWREADLVTRGLRHLGHDVAGLDIPHPPDDEGA</sequence>
<name>A0ABW8C9L3_9ACTN</name>
<accession>A0ABW8C9L3</accession>
<evidence type="ECO:0000313" key="1">
    <source>
        <dbReference type="EMBL" id="MFI9103129.1"/>
    </source>
</evidence>
<reference evidence="1 2" key="1">
    <citation type="submission" date="2024-10" db="EMBL/GenBank/DDBJ databases">
        <title>The Natural Products Discovery Center: Release of the First 8490 Sequenced Strains for Exploring Actinobacteria Biosynthetic Diversity.</title>
        <authorList>
            <person name="Kalkreuter E."/>
            <person name="Kautsar S.A."/>
            <person name="Yang D."/>
            <person name="Bader C.D."/>
            <person name="Teijaro C.N."/>
            <person name="Fluegel L."/>
            <person name="Davis C.M."/>
            <person name="Simpson J.R."/>
            <person name="Lauterbach L."/>
            <person name="Steele A.D."/>
            <person name="Gui C."/>
            <person name="Meng S."/>
            <person name="Li G."/>
            <person name="Viehrig K."/>
            <person name="Ye F."/>
            <person name="Su P."/>
            <person name="Kiefer A.F."/>
            <person name="Nichols A."/>
            <person name="Cepeda A.J."/>
            <person name="Yan W."/>
            <person name="Fan B."/>
            <person name="Jiang Y."/>
            <person name="Adhikari A."/>
            <person name="Zheng C.-J."/>
            <person name="Schuster L."/>
            <person name="Cowan T.M."/>
            <person name="Smanski M.J."/>
            <person name="Chevrette M.G."/>
            <person name="De Carvalho L.P.S."/>
            <person name="Shen B."/>
        </authorList>
    </citation>
    <scope>NUCLEOTIDE SEQUENCE [LARGE SCALE GENOMIC DNA]</scope>
    <source>
        <strain evidence="1 2">NPDC053399</strain>
    </source>
</reference>
<comment type="caution">
    <text evidence="1">The sequence shown here is derived from an EMBL/GenBank/DDBJ whole genome shotgun (WGS) entry which is preliminary data.</text>
</comment>
<dbReference type="EMBL" id="JBITYG010000006">
    <property type="protein sequence ID" value="MFI9103129.1"/>
    <property type="molecule type" value="Genomic_DNA"/>
</dbReference>
<organism evidence="1 2">
    <name type="scientific">Streptomyces fildesensis</name>
    <dbReference type="NCBI Taxonomy" id="375757"/>
    <lineage>
        <taxon>Bacteria</taxon>
        <taxon>Bacillati</taxon>
        <taxon>Actinomycetota</taxon>
        <taxon>Actinomycetes</taxon>
        <taxon>Kitasatosporales</taxon>
        <taxon>Streptomycetaceae</taxon>
        <taxon>Streptomyces</taxon>
    </lineage>
</organism>
<evidence type="ECO:0000313" key="2">
    <source>
        <dbReference type="Proteomes" id="UP001614394"/>
    </source>
</evidence>
<dbReference type="RefSeq" id="WP_399651690.1">
    <property type="nucleotide sequence ID" value="NZ_JBITYG010000006.1"/>
</dbReference>
<proteinExistence type="predicted"/>
<dbReference type="Proteomes" id="UP001614394">
    <property type="component" value="Unassembled WGS sequence"/>
</dbReference>